<dbReference type="Proteomes" id="UP000519126">
    <property type="component" value="Unassembled WGS sequence"/>
</dbReference>
<gene>
    <name evidence="1" type="ORF">HHL01_04245</name>
</gene>
<dbReference type="EMBL" id="JABBCX010000001">
    <property type="protein sequence ID" value="NMF47390.1"/>
    <property type="molecule type" value="Genomic_DNA"/>
</dbReference>
<evidence type="ECO:0000313" key="2">
    <source>
        <dbReference type="Proteomes" id="UP000519126"/>
    </source>
</evidence>
<organism evidence="1 2">
    <name type="scientific">Pseudoalteromonas arctica</name>
    <dbReference type="NCBI Taxonomy" id="394751"/>
    <lineage>
        <taxon>Bacteria</taxon>
        <taxon>Pseudomonadati</taxon>
        <taxon>Pseudomonadota</taxon>
        <taxon>Gammaproteobacteria</taxon>
        <taxon>Alteromonadales</taxon>
        <taxon>Pseudoalteromonadaceae</taxon>
        <taxon>Pseudoalteromonas</taxon>
    </lineage>
</organism>
<comment type="caution">
    <text evidence="1">The sequence shown here is derived from an EMBL/GenBank/DDBJ whole genome shotgun (WGS) entry which is preliminary data.</text>
</comment>
<evidence type="ECO:0000313" key="1">
    <source>
        <dbReference type="EMBL" id="NMF47390.1"/>
    </source>
</evidence>
<accession>A0A7X9U4F0</accession>
<sequence length="50" mass="5508">MSKDKKKITKSMILRSVASSTAIETGAPVKTIEKRLKANKLKYESLSLAI</sequence>
<proteinExistence type="predicted"/>
<protein>
    <submittedName>
        <fullName evidence="1">Uncharacterized protein</fullName>
    </submittedName>
</protein>
<dbReference type="RefSeq" id="WP_170071149.1">
    <property type="nucleotide sequence ID" value="NZ_JABBCX010000001.1"/>
</dbReference>
<reference evidence="1 2" key="1">
    <citation type="submission" date="2020-04" db="EMBL/GenBank/DDBJ databases">
        <title>Genome Sequencing and Assembley of Pseudoalteromonas artica.</title>
        <authorList>
            <person name="Akerly B."/>
            <person name="Cook G."/>
        </authorList>
    </citation>
    <scope>NUCLEOTIDE SEQUENCE [LARGE SCALE GENOMIC DNA]</scope>
    <source>
        <strain evidence="1 2">NEC-BIFX-0059</strain>
    </source>
</reference>
<name>A0A7X9U4F0_9GAMM</name>
<dbReference type="AlphaFoldDB" id="A0A7X9U4F0"/>